<sequence length="97" mass="10742">MIKKSKAQRESERRARKAASEAKARERAAAKVKRESERRARKAASEAKARERAAKANAKRIAANAKKNHHIVNHRTDAEKAITGAKRKSNKASGKTT</sequence>
<gene>
    <name evidence="2" type="ORF">UFOVP26_137</name>
</gene>
<evidence type="ECO:0000256" key="1">
    <source>
        <dbReference type="SAM" id="MobiDB-lite"/>
    </source>
</evidence>
<name>A0A6J5KKL9_9CAUD</name>
<dbReference type="EMBL" id="LR796152">
    <property type="protein sequence ID" value="CAB4122231.1"/>
    <property type="molecule type" value="Genomic_DNA"/>
</dbReference>
<feature type="compositionally biased region" description="Low complexity" evidence="1">
    <location>
        <begin position="55"/>
        <end position="65"/>
    </location>
</feature>
<feature type="region of interest" description="Disordered" evidence="1">
    <location>
        <begin position="1"/>
        <end position="97"/>
    </location>
</feature>
<feature type="compositionally biased region" description="Basic and acidic residues" evidence="1">
    <location>
        <begin position="7"/>
        <end position="54"/>
    </location>
</feature>
<evidence type="ECO:0000313" key="2">
    <source>
        <dbReference type="EMBL" id="CAB4122231.1"/>
    </source>
</evidence>
<reference evidence="2" key="1">
    <citation type="submission" date="2020-04" db="EMBL/GenBank/DDBJ databases">
        <authorList>
            <person name="Chiriac C."/>
            <person name="Salcher M."/>
            <person name="Ghai R."/>
            <person name="Kavagutti S V."/>
        </authorList>
    </citation>
    <scope>NUCLEOTIDE SEQUENCE</scope>
</reference>
<proteinExistence type="predicted"/>
<organism evidence="2">
    <name type="scientific">uncultured Caudovirales phage</name>
    <dbReference type="NCBI Taxonomy" id="2100421"/>
    <lineage>
        <taxon>Viruses</taxon>
        <taxon>Duplodnaviria</taxon>
        <taxon>Heunggongvirae</taxon>
        <taxon>Uroviricota</taxon>
        <taxon>Caudoviricetes</taxon>
        <taxon>Peduoviridae</taxon>
        <taxon>Maltschvirus</taxon>
        <taxon>Maltschvirus maltsch</taxon>
    </lineage>
</organism>
<accession>A0A6J5KKL9</accession>
<protein>
    <submittedName>
        <fullName evidence="2">Uncharacterized protein</fullName>
    </submittedName>
</protein>